<accession>A0A840DUC3</accession>
<dbReference type="GO" id="GO:0003676">
    <property type="term" value="F:nucleic acid binding"/>
    <property type="evidence" value="ECO:0007669"/>
    <property type="project" value="InterPro"/>
</dbReference>
<dbReference type="CDD" id="cd00175">
    <property type="entry name" value="SNc"/>
    <property type="match status" value="1"/>
</dbReference>
<dbReference type="Gene3D" id="2.40.50.90">
    <property type="match status" value="1"/>
</dbReference>
<feature type="domain" description="TNase-like" evidence="5">
    <location>
        <begin position="25"/>
        <end position="158"/>
    </location>
</feature>
<keyword evidence="1" id="KW-0540">Nuclease</keyword>
<keyword evidence="7" id="KW-1185">Reference proteome</keyword>
<dbReference type="PANTHER" id="PTHR12302:SF3">
    <property type="entry name" value="SERINE_THREONINE-PROTEIN KINASE 31"/>
    <property type="match status" value="1"/>
</dbReference>
<dbReference type="SUPFAM" id="SSF50199">
    <property type="entry name" value="Staphylococcal nuclease"/>
    <property type="match status" value="1"/>
</dbReference>
<dbReference type="InterPro" id="IPR016071">
    <property type="entry name" value="Staphylococal_nuclease_OB-fold"/>
</dbReference>
<feature type="chain" id="PRO_5039389387" evidence="4">
    <location>
        <begin position="19"/>
        <end position="229"/>
    </location>
</feature>
<dbReference type="PROSITE" id="PS50830">
    <property type="entry name" value="TNASE_3"/>
    <property type="match status" value="1"/>
</dbReference>
<evidence type="ECO:0000256" key="2">
    <source>
        <dbReference type="ARBA" id="ARBA00022759"/>
    </source>
</evidence>
<dbReference type="SMART" id="SM00318">
    <property type="entry name" value="SNc"/>
    <property type="match status" value="1"/>
</dbReference>
<evidence type="ECO:0000313" key="7">
    <source>
        <dbReference type="Proteomes" id="UP000559598"/>
    </source>
</evidence>
<keyword evidence="3 6" id="KW-0378">Hydrolase</keyword>
<dbReference type="Pfam" id="PF00565">
    <property type="entry name" value="SNase"/>
    <property type="match status" value="1"/>
</dbReference>
<evidence type="ECO:0000313" key="6">
    <source>
        <dbReference type="EMBL" id="MBB4075273.1"/>
    </source>
</evidence>
<evidence type="ECO:0000259" key="5">
    <source>
        <dbReference type="PROSITE" id="PS50830"/>
    </source>
</evidence>
<dbReference type="AlphaFoldDB" id="A0A840DUC3"/>
<keyword evidence="4" id="KW-0732">Signal</keyword>
<dbReference type="PANTHER" id="PTHR12302">
    <property type="entry name" value="EBNA2 BINDING PROTEIN P100"/>
    <property type="match status" value="1"/>
</dbReference>
<keyword evidence="2" id="KW-0255">Endonuclease</keyword>
<gene>
    <name evidence="6" type="ORF">GGR02_003092</name>
</gene>
<dbReference type="PROSITE" id="PS01284">
    <property type="entry name" value="TNASE_2"/>
    <property type="match status" value="1"/>
</dbReference>
<dbReference type="InterPro" id="IPR035437">
    <property type="entry name" value="SNase_OB-fold_sf"/>
</dbReference>
<organism evidence="6 7">
    <name type="scientific">Anoxybacteroides voinovskiense</name>
    <dbReference type="NCBI Taxonomy" id="230470"/>
    <lineage>
        <taxon>Bacteria</taxon>
        <taxon>Bacillati</taxon>
        <taxon>Bacillota</taxon>
        <taxon>Bacilli</taxon>
        <taxon>Bacillales</taxon>
        <taxon>Anoxybacillaceae</taxon>
        <taxon>Anoxybacteroides</taxon>
    </lineage>
</organism>
<reference evidence="6 7" key="1">
    <citation type="submission" date="2020-08" db="EMBL/GenBank/DDBJ databases">
        <title>Genomic Encyclopedia of Type Strains, Phase IV (KMG-IV): sequencing the most valuable type-strain genomes for metagenomic binning, comparative biology and taxonomic classification.</title>
        <authorList>
            <person name="Goeker M."/>
        </authorList>
    </citation>
    <scope>NUCLEOTIDE SEQUENCE [LARGE SCALE GENOMIC DNA]</scope>
    <source>
        <strain evidence="6 7">DSM 17075</strain>
    </source>
</reference>
<proteinExistence type="predicted"/>
<dbReference type="PROSITE" id="PS01123">
    <property type="entry name" value="TNASE_1"/>
    <property type="match status" value="1"/>
</dbReference>
<dbReference type="PROSITE" id="PS51257">
    <property type="entry name" value="PROKAR_LIPOPROTEIN"/>
    <property type="match status" value="1"/>
</dbReference>
<evidence type="ECO:0000256" key="3">
    <source>
        <dbReference type="ARBA" id="ARBA00022801"/>
    </source>
</evidence>
<name>A0A840DUC3_9BACL</name>
<evidence type="ECO:0000256" key="1">
    <source>
        <dbReference type="ARBA" id="ARBA00022722"/>
    </source>
</evidence>
<dbReference type="Proteomes" id="UP000559598">
    <property type="component" value="Unassembled WGS sequence"/>
</dbReference>
<dbReference type="RefSeq" id="WP_183185779.1">
    <property type="nucleotide sequence ID" value="NZ_BMNP01000028.1"/>
</dbReference>
<protein>
    <submittedName>
        <fullName evidence="6">Micrococcal nuclease</fullName>
        <ecNumber evidence="6">3.1.31.1</ecNumber>
    </submittedName>
</protein>
<dbReference type="InterPro" id="IPR002071">
    <property type="entry name" value="Thermonucl_AS"/>
</dbReference>
<feature type="signal peptide" evidence="4">
    <location>
        <begin position="1"/>
        <end position="18"/>
    </location>
</feature>
<sequence>MKKYLFLLLSSIALLFLASCQSTPEKVPATVERVIDGDTLKVHIGKKEETVRLLLVDTPESVHPTKPVQPFGPEASAFVKSLLPQGTKVDLELDVRERDKYGRLLAYVWLGKTMVNELLLEKGYARVAYVFEPNTKYVDEFRHIQEKARKKRLNIWSIEDYATDRGFREEVVRSQTAACPNPRIKGNITKNGEKIYHVPNSPQYNATKAEVMFCTEKEAQAAGFRKPAH</sequence>
<dbReference type="EMBL" id="JACIDE010000028">
    <property type="protein sequence ID" value="MBB4075273.1"/>
    <property type="molecule type" value="Genomic_DNA"/>
</dbReference>
<comment type="caution">
    <text evidence="6">The sequence shown here is derived from an EMBL/GenBank/DDBJ whole genome shotgun (WGS) entry which is preliminary data.</text>
</comment>
<evidence type="ECO:0000256" key="4">
    <source>
        <dbReference type="SAM" id="SignalP"/>
    </source>
</evidence>
<dbReference type="GO" id="GO:1990599">
    <property type="term" value="F:3' overhang single-stranded DNA endodeoxyribonuclease activity"/>
    <property type="evidence" value="ECO:0007669"/>
    <property type="project" value="UniProtKB-EC"/>
</dbReference>
<dbReference type="EC" id="3.1.31.1" evidence="6"/>